<keyword evidence="3" id="KW-1185">Reference proteome</keyword>
<gene>
    <name evidence="2" type="ORF">MUN88_02495</name>
</gene>
<name>A0ABY4F2P1_9BACI</name>
<dbReference type="Proteomes" id="UP000831782">
    <property type="component" value="Chromosome"/>
</dbReference>
<dbReference type="InterPro" id="IPR018647">
    <property type="entry name" value="SLFN_3-like_DNA/RNA_helicase"/>
</dbReference>
<sequence>MSSKKNFLVQGKPGTGKSLLMYDIAKELIDREQVLIIHTGKLNDGHRKLIEKGFNISPIKQYKKIDTDKKIKYILIDESQRLKLHQLNDFIEYSGRSDVKLVFFADGEQTLHKSEANEKICEKITFHIEQGQNQGEKFKLKSKIRSNIDLAQFILKILTLPLSLSDKE</sequence>
<feature type="domain" description="Schlafen group 3-like DNA/RNA helicase" evidence="1">
    <location>
        <begin position="4"/>
        <end position="155"/>
    </location>
</feature>
<protein>
    <submittedName>
        <fullName evidence="2">DUF2075 domain-containing protein</fullName>
    </submittedName>
</protein>
<evidence type="ECO:0000259" key="1">
    <source>
        <dbReference type="Pfam" id="PF09848"/>
    </source>
</evidence>
<reference evidence="2 3" key="1">
    <citation type="submission" date="2022-04" db="EMBL/GenBank/DDBJ databases">
        <title>Gracilibacillus sp. isolated from saltern.</title>
        <authorList>
            <person name="Won M."/>
            <person name="Lee C.-M."/>
            <person name="Woen H.-Y."/>
            <person name="Kwon S.-W."/>
        </authorList>
    </citation>
    <scope>NUCLEOTIDE SEQUENCE [LARGE SCALE GENOMIC DNA]</scope>
    <source>
        <strain evidence="2 3">SSWR10-1</strain>
    </source>
</reference>
<dbReference type="SUPFAM" id="SSF52540">
    <property type="entry name" value="P-loop containing nucleoside triphosphate hydrolases"/>
    <property type="match status" value="1"/>
</dbReference>
<dbReference type="InterPro" id="IPR027417">
    <property type="entry name" value="P-loop_NTPase"/>
</dbReference>
<evidence type="ECO:0000313" key="2">
    <source>
        <dbReference type="EMBL" id="UOQ50495.1"/>
    </source>
</evidence>
<accession>A0ABY4F2P1</accession>
<organism evidence="2 3">
    <name type="scientific">Gracilibacillus caseinilyticus</name>
    <dbReference type="NCBI Taxonomy" id="2932256"/>
    <lineage>
        <taxon>Bacteria</taxon>
        <taxon>Bacillati</taxon>
        <taxon>Bacillota</taxon>
        <taxon>Bacilli</taxon>
        <taxon>Bacillales</taxon>
        <taxon>Bacillaceae</taxon>
        <taxon>Gracilibacillus</taxon>
    </lineage>
</organism>
<dbReference type="Pfam" id="PF09848">
    <property type="entry name" value="SLFN-g3_helicase"/>
    <property type="match status" value="1"/>
</dbReference>
<proteinExistence type="predicted"/>
<evidence type="ECO:0000313" key="3">
    <source>
        <dbReference type="Proteomes" id="UP000831782"/>
    </source>
</evidence>
<dbReference type="EMBL" id="CP095072">
    <property type="protein sequence ID" value="UOQ50495.1"/>
    <property type="molecule type" value="Genomic_DNA"/>
</dbReference>
<dbReference type="Gene3D" id="3.40.50.300">
    <property type="entry name" value="P-loop containing nucleotide triphosphate hydrolases"/>
    <property type="match status" value="1"/>
</dbReference>